<dbReference type="InterPro" id="IPR036188">
    <property type="entry name" value="FAD/NAD-bd_sf"/>
</dbReference>
<reference evidence="1 2" key="1">
    <citation type="journal article" date="2019" name="Int. J. Syst. Evol. Microbiol.">
        <title>The Global Catalogue of Microorganisms (GCM) 10K type strain sequencing project: providing services to taxonomists for standard genome sequencing and annotation.</title>
        <authorList>
            <consortium name="The Broad Institute Genomics Platform"/>
            <consortium name="The Broad Institute Genome Sequencing Center for Infectious Disease"/>
            <person name="Wu L."/>
            <person name="Ma J."/>
        </authorList>
    </citation>
    <scope>NUCLEOTIDE SEQUENCE [LARGE SCALE GENOMIC DNA]</scope>
    <source>
        <strain evidence="1 2">JCM 14545</strain>
    </source>
</reference>
<comment type="caution">
    <text evidence="1">The sequence shown here is derived from an EMBL/GenBank/DDBJ whole genome shotgun (WGS) entry which is preliminary data.</text>
</comment>
<protein>
    <recommendedName>
        <fullName evidence="3">Nitroreductase family deazaflavin-dependent oxidoreductase</fullName>
    </recommendedName>
</protein>
<accession>A0ABN2R6S1</accession>
<dbReference type="Gene3D" id="3.50.50.60">
    <property type="entry name" value="FAD/NAD(P)-binding domain"/>
    <property type="match status" value="1"/>
</dbReference>
<proteinExistence type="predicted"/>
<keyword evidence="2" id="KW-1185">Reference proteome</keyword>
<evidence type="ECO:0000313" key="1">
    <source>
        <dbReference type="EMBL" id="GAA1964395.1"/>
    </source>
</evidence>
<organism evidence="1 2">
    <name type="scientific">Amycolatopsis minnesotensis</name>
    <dbReference type="NCBI Taxonomy" id="337894"/>
    <lineage>
        <taxon>Bacteria</taxon>
        <taxon>Bacillati</taxon>
        <taxon>Actinomycetota</taxon>
        <taxon>Actinomycetes</taxon>
        <taxon>Pseudonocardiales</taxon>
        <taxon>Pseudonocardiaceae</taxon>
        <taxon>Amycolatopsis</taxon>
    </lineage>
</organism>
<sequence length="193" mass="21533">MKVVICGAGIAGLALVNRMAALGRKVVLLERAPGPPRMTKPVRALFRAPVRLYERNLGWVLGERFLCVTHTGRRSGRRYRTVLEVIGAGDGEVMVVAGMGRSADWYRNIRSAPAIEVAVGRRKFAPAHRVLGETEAAEVLAAYEHRNRWVLPVIHRLLSKLVGWRYDGTERARRRLAGQLPIVAFRRADPPRA</sequence>
<dbReference type="InterPro" id="IPR012349">
    <property type="entry name" value="Split_barrel_FMN-bd"/>
</dbReference>
<dbReference type="SUPFAM" id="SSF51905">
    <property type="entry name" value="FAD/NAD(P)-binding domain"/>
    <property type="match status" value="2"/>
</dbReference>
<name>A0ABN2R6S1_9PSEU</name>
<evidence type="ECO:0000313" key="2">
    <source>
        <dbReference type="Proteomes" id="UP001501116"/>
    </source>
</evidence>
<dbReference type="Gene3D" id="2.30.110.10">
    <property type="entry name" value="Electron Transport, Fmn-binding Protein, Chain A"/>
    <property type="match status" value="1"/>
</dbReference>
<gene>
    <name evidence="1" type="ORF">GCM10009754_40250</name>
</gene>
<evidence type="ECO:0008006" key="3">
    <source>
        <dbReference type="Google" id="ProtNLM"/>
    </source>
</evidence>
<dbReference type="RefSeq" id="WP_425546478.1">
    <property type="nucleotide sequence ID" value="NZ_BAAANN010000015.1"/>
</dbReference>
<dbReference type="NCBIfam" id="TIGR00026">
    <property type="entry name" value="hi_GC_TIGR00026"/>
    <property type="match status" value="1"/>
</dbReference>
<dbReference type="Proteomes" id="UP001501116">
    <property type="component" value="Unassembled WGS sequence"/>
</dbReference>
<dbReference type="InterPro" id="IPR004378">
    <property type="entry name" value="F420H2_quin_Rdtase"/>
</dbReference>
<dbReference type="Pfam" id="PF04075">
    <property type="entry name" value="F420H2_quin_red"/>
    <property type="match status" value="1"/>
</dbReference>
<dbReference type="EMBL" id="BAAANN010000015">
    <property type="protein sequence ID" value="GAA1964395.1"/>
    <property type="molecule type" value="Genomic_DNA"/>
</dbReference>